<dbReference type="RefSeq" id="WP_102996725.1">
    <property type="nucleotide sequence ID" value="NZ_CP025938.1"/>
</dbReference>
<accession>A0A2I7SLR6</accession>
<dbReference type="AlphaFoldDB" id="A0A2I7SLR6"/>
<proteinExistence type="inferred from homology"/>
<comment type="similarity">
    <text evidence="1">Belongs to the polysaccharide synthase family.</text>
</comment>
<dbReference type="InterPro" id="IPR036291">
    <property type="entry name" value="NAD(P)-bd_dom_sf"/>
</dbReference>
<dbReference type="InterPro" id="IPR003869">
    <property type="entry name" value="Polysac_CapD-like"/>
</dbReference>
<evidence type="ECO:0000256" key="1">
    <source>
        <dbReference type="ARBA" id="ARBA00007430"/>
    </source>
</evidence>
<evidence type="ECO:0000313" key="4">
    <source>
        <dbReference type="Proteomes" id="UP000236592"/>
    </source>
</evidence>
<dbReference type="Gene3D" id="3.40.50.720">
    <property type="entry name" value="NAD(P)-binding Rossmann-like Domain"/>
    <property type="match status" value="1"/>
</dbReference>
<reference evidence="4" key="1">
    <citation type="submission" date="2018-01" db="EMBL/GenBank/DDBJ databases">
        <title>Complete genome of Tamlana sp. UJ94.</title>
        <authorList>
            <person name="Jung J."/>
            <person name="Chung D."/>
            <person name="Bae S.S."/>
            <person name="Baek K."/>
        </authorList>
    </citation>
    <scope>NUCLEOTIDE SEQUENCE [LARGE SCALE GENOMIC DNA]</scope>
    <source>
        <strain evidence="4">UJ94</strain>
    </source>
</reference>
<dbReference type="EMBL" id="CP025938">
    <property type="protein sequence ID" value="AUS06797.1"/>
    <property type="molecule type" value="Genomic_DNA"/>
</dbReference>
<feature type="domain" description="Polysaccharide biosynthesis protein CapD-like" evidence="2">
    <location>
        <begin position="39"/>
        <end position="107"/>
    </location>
</feature>
<dbReference type="KEGG" id="taj:C1A40_15715"/>
<name>A0A2I7SLR6_9FLAO</name>
<dbReference type="Pfam" id="PF02719">
    <property type="entry name" value="Polysacc_synt_2"/>
    <property type="match status" value="1"/>
</dbReference>
<dbReference type="Proteomes" id="UP000236592">
    <property type="component" value="Chromosome"/>
</dbReference>
<dbReference type="SUPFAM" id="SSF51735">
    <property type="entry name" value="NAD(P)-binding Rossmann-fold domains"/>
    <property type="match status" value="1"/>
</dbReference>
<sequence length="112" mass="12581">MKPSTVKTIDDLLKDSGLFSFVKRTTKPHECFDFSNEIILITGAAGTIGSELTKQLISSKYQKLILIDFAESPLYSLIKDLEFENTTNIVFKLLDITDKAALESIFSFIVVR</sequence>
<dbReference type="OrthoDB" id="9803111at2"/>
<evidence type="ECO:0000259" key="2">
    <source>
        <dbReference type="Pfam" id="PF02719"/>
    </source>
</evidence>
<dbReference type="PANTHER" id="PTHR43318:SF1">
    <property type="entry name" value="POLYSACCHARIDE BIOSYNTHESIS PROTEIN EPSC-RELATED"/>
    <property type="match status" value="1"/>
</dbReference>
<organism evidence="3 4">
    <name type="scientific">Pseudotamlana carrageenivorans</name>
    <dbReference type="NCBI Taxonomy" id="2069432"/>
    <lineage>
        <taxon>Bacteria</taxon>
        <taxon>Pseudomonadati</taxon>
        <taxon>Bacteroidota</taxon>
        <taxon>Flavobacteriia</taxon>
        <taxon>Flavobacteriales</taxon>
        <taxon>Flavobacteriaceae</taxon>
        <taxon>Pseudotamlana</taxon>
    </lineage>
</organism>
<dbReference type="InterPro" id="IPR051203">
    <property type="entry name" value="Polysaccharide_Synthase-Rel"/>
</dbReference>
<keyword evidence="4" id="KW-1185">Reference proteome</keyword>
<evidence type="ECO:0000313" key="3">
    <source>
        <dbReference type="EMBL" id="AUS06797.1"/>
    </source>
</evidence>
<gene>
    <name evidence="3" type="ORF">C1A40_15715</name>
</gene>
<dbReference type="PANTHER" id="PTHR43318">
    <property type="entry name" value="UDP-N-ACETYLGLUCOSAMINE 4,6-DEHYDRATASE"/>
    <property type="match status" value="1"/>
</dbReference>
<protein>
    <recommendedName>
        <fullName evidence="2">Polysaccharide biosynthesis protein CapD-like domain-containing protein</fullName>
    </recommendedName>
</protein>